<dbReference type="SUPFAM" id="SSF51430">
    <property type="entry name" value="NAD(P)-linked oxidoreductase"/>
    <property type="match status" value="1"/>
</dbReference>
<evidence type="ECO:0000259" key="1">
    <source>
        <dbReference type="Pfam" id="PF00248"/>
    </source>
</evidence>
<dbReference type="AlphaFoldDB" id="A0AA38LPJ1"/>
<gene>
    <name evidence="2" type="ORF">KI387_003764</name>
</gene>
<name>A0AA38LPJ1_TAXCH</name>
<evidence type="ECO:0000313" key="3">
    <source>
        <dbReference type="Proteomes" id="UP000824469"/>
    </source>
</evidence>
<dbReference type="OMA" id="TWHESAH"/>
<dbReference type="InterPro" id="IPR036812">
    <property type="entry name" value="NAD(P)_OxRdtase_dom_sf"/>
</dbReference>
<accession>A0AA38LPJ1</accession>
<dbReference type="InterPro" id="IPR020471">
    <property type="entry name" value="AKR"/>
</dbReference>
<evidence type="ECO:0000313" key="2">
    <source>
        <dbReference type="EMBL" id="KAH9331656.1"/>
    </source>
</evidence>
<dbReference type="PANTHER" id="PTHR11732">
    <property type="entry name" value="ALDO/KETO REDUCTASE"/>
    <property type="match status" value="1"/>
</dbReference>
<dbReference type="Proteomes" id="UP000824469">
    <property type="component" value="Unassembled WGS sequence"/>
</dbReference>
<comment type="caution">
    <text evidence="2">The sequence shown here is derived from an EMBL/GenBank/DDBJ whole genome shotgun (WGS) entry which is preliminary data.</text>
</comment>
<dbReference type="Pfam" id="PF00248">
    <property type="entry name" value="Aldo_ket_red"/>
    <property type="match status" value="1"/>
</dbReference>
<dbReference type="InterPro" id="IPR023210">
    <property type="entry name" value="NADP_OxRdtase_dom"/>
</dbReference>
<protein>
    <recommendedName>
        <fullName evidence="1">NADP-dependent oxidoreductase domain-containing protein</fullName>
    </recommendedName>
</protein>
<feature type="domain" description="NADP-dependent oxidoreductase" evidence="1">
    <location>
        <begin position="36"/>
        <end position="107"/>
    </location>
</feature>
<dbReference type="GO" id="GO:0016491">
    <property type="term" value="F:oxidoreductase activity"/>
    <property type="evidence" value="ECO:0007669"/>
    <property type="project" value="InterPro"/>
</dbReference>
<sequence>MIETFNCLQSIRQRKEIMAVIERTAELNTGAKIPLLGLGTAAMNQNDDKIKAAVAAALQVGYRHFDTASAYRSKHALGEALNAAFQSGFVNREDVFVTTKLWCSEHHDPVAAIKNSL</sequence>
<proteinExistence type="predicted"/>
<dbReference type="EMBL" id="JAHRHJ020000001">
    <property type="protein sequence ID" value="KAH9331656.1"/>
    <property type="molecule type" value="Genomic_DNA"/>
</dbReference>
<organism evidence="2 3">
    <name type="scientific">Taxus chinensis</name>
    <name type="common">Chinese yew</name>
    <name type="synonym">Taxus wallichiana var. chinensis</name>
    <dbReference type="NCBI Taxonomy" id="29808"/>
    <lineage>
        <taxon>Eukaryota</taxon>
        <taxon>Viridiplantae</taxon>
        <taxon>Streptophyta</taxon>
        <taxon>Embryophyta</taxon>
        <taxon>Tracheophyta</taxon>
        <taxon>Spermatophyta</taxon>
        <taxon>Pinopsida</taxon>
        <taxon>Pinidae</taxon>
        <taxon>Conifers II</taxon>
        <taxon>Cupressales</taxon>
        <taxon>Taxaceae</taxon>
        <taxon>Taxus</taxon>
    </lineage>
</organism>
<dbReference type="Gene3D" id="3.20.20.100">
    <property type="entry name" value="NADP-dependent oxidoreductase domain"/>
    <property type="match status" value="1"/>
</dbReference>
<reference evidence="2 3" key="1">
    <citation type="journal article" date="2021" name="Nat. Plants">
        <title>The Taxus genome provides insights into paclitaxel biosynthesis.</title>
        <authorList>
            <person name="Xiong X."/>
            <person name="Gou J."/>
            <person name="Liao Q."/>
            <person name="Li Y."/>
            <person name="Zhou Q."/>
            <person name="Bi G."/>
            <person name="Li C."/>
            <person name="Du R."/>
            <person name="Wang X."/>
            <person name="Sun T."/>
            <person name="Guo L."/>
            <person name="Liang H."/>
            <person name="Lu P."/>
            <person name="Wu Y."/>
            <person name="Zhang Z."/>
            <person name="Ro D.K."/>
            <person name="Shang Y."/>
            <person name="Huang S."/>
            <person name="Yan J."/>
        </authorList>
    </citation>
    <scope>NUCLEOTIDE SEQUENCE [LARGE SCALE GENOMIC DNA]</scope>
    <source>
        <strain evidence="2">Ta-2019</strain>
    </source>
</reference>
<keyword evidence="3" id="KW-1185">Reference proteome</keyword>
<feature type="non-terminal residue" evidence="2">
    <location>
        <position position="1"/>
    </location>
</feature>